<name>A0AA39NJ75_9AGAR</name>
<proteinExistence type="predicted"/>
<dbReference type="AlphaFoldDB" id="A0AA39NJ75"/>
<protein>
    <recommendedName>
        <fullName evidence="3">BTB domain-containing protein</fullName>
    </recommendedName>
</protein>
<organism evidence="1 2">
    <name type="scientific">Armillaria novae-zelandiae</name>
    <dbReference type="NCBI Taxonomy" id="153914"/>
    <lineage>
        <taxon>Eukaryota</taxon>
        <taxon>Fungi</taxon>
        <taxon>Dikarya</taxon>
        <taxon>Basidiomycota</taxon>
        <taxon>Agaricomycotina</taxon>
        <taxon>Agaricomycetes</taxon>
        <taxon>Agaricomycetidae</taxon>
        <taxon>Agaricales</taxon>
        <taxon>Marasmiineae</taxon>
        <taxon>Physalacriaceae</taxon>
        <taxon>Armillaria</taxon>
    </lineage>
</organism>
<comment type="caution">
    <text evidence="1">The sequence shown here is derived from an EMBL/GenBank/DDBJ whole genome shotgun (WGS) entry which is preliminary data.</text>
</comment>
<evidence type="ECO:0000313" key="1">
    <source>
        <dbReference type="EMBL" id="KAK0466595.1"/>
    </source>
</evidence>
<dbReference type="Proteomes" id="UP001175227">
    <property type="component" value="Unassembled WGS sequence"/>
</dbReference>
<evidence type="ECO:0000313" key="2">
    <source>
        <dbReference type="Proteomes" id="UP001175227"/>
    </source>
</evidence>
<reference evidence="1" key="1">
    <citation type="submission" date="2023-06" db="EMBL/GenBank/DDBJ databases">
        <authorList>
            <consortium name="Lawrence Berkeley National Laboratory"/>
            <person name="Ahrendt S."/>
            <person name="Sahu N."/>
            <person name="Indic B."/>
            <person name="Wong-Bajracharya J."/>
            <person name="Merenyi Z."/>
            <person name="Ke H.-M."/>
            <person name="Monk M."/>
            <person name="Kocsube S."/>
            <person name="Drula E."/>
            <person name="Lipzen A."/>
            <person name="Balint B."/>
            <person name="Henrissat B."/>
            <person name="Andreopoulos B."/>
            <person name="Martin F.M."/>
            <person name="Harder C.B."/>
            <person name="Rigling D."/>
            <person name="Ford K.L."/>
            <person name="Foster G.D."/>
            <person name="Pangilinan J."/>
            <person name="Papanicolaou A."/>
            <person name="Barry K."/>
            <person name="LaButti K."/>
            <person name="Viragh M."/>
            <person name="Koriabine M."/>
            <person name="Yan M."/>
            <person name="Riley R."/>
            <person name="Champramary S."/>
            <person name="Plett K.L."/>
            <person name="Tsai I.J."/>
            <person name="Slot J."/>
            <person name="Sipos G."/>
            <person name="Plett J."/>
            <person name="Nagy L.G."/>
            <person name="Grigoriev I.V."/>
        </authorList>
    </citation>
    <scope>NUCLEOTIDE SEQUENCE</scope>
    <source>
        <strain evidence="1">ICMP 16352</strain>
    </source>
</reference>
<dbReference type="EMBL" id="JAUEPR010000081">
    <property type="protein sequence ID" value="KAK0466595.1"/>
    <property type="molecule type" value="Genomic_DNA"/>
</dbReference>
<accession>A0AA39NJ75</accession>
<evidence type="ECO:0008006" key="3">
    <source>
        <dbReference type="Google" id="ProtNLM"/>
    </source>
</evidence>
<sequence length="231" mass="25651">MSSQHDPSSHPAVGKLHHQMNLLRLSGFEDGSIVLINDQRTAFRVHLRVLSLNAEYFRDMSGLAQAVPPDAKGDTMIDLGGFNDPLSPRFVHPFVILSAQGSQLLTIPSKPYYAYRPNNQVRSDVIRHLSMVYPSEELADLEKHTDLILPRSDLHSLRAGREYDVPIIILPAAYYYASTTELITNAKPDILAIILAGREKRRRSCVQRCVVLALPGVPGINHVSAARQAVL</sequence>
<gene>
    <name evidence="1" type="ORF">IW261DRAFT_1574347</name>
</gene>
<keyword evidence="2" id="KW-1185">Reference proteome</keyword>